<accession>A0A5C5XV47</accession>
<organism evidence="2 3">
    <name type="scientific">Allorhodopirellula solitaria</name>
    <dbReference type="NCBI Taxonomy" id="2527987"/>
    <lineage>
        <taxon>Bacteria</taxon>
        <taxon>Pseudomonadati</taxon>
        <taxon>Planctomycetota</taxon>
        <taxon>Planctomycetia</taxon>
        <taxon>Pirellulales</taxon>
        <taxon>Pirellulaceae</taxon>
        <taxon>Allorhodopirellula</taxon>
    </lineage>
</organism>
<dbReference type="Pfam" id="PF01610">
    <property type="entry name" value="DDE_Tnp_ISL3"/>
    <property type="match status" value="1"/>
</dbReference>
<evidence type="ECO:0000313" key="3">
    <source>
        <dbReference type="Proteomes" id="UP000318053"/>
    </source>
</evidence>
<comment type="caution">
    <text evidence="2">The sequence shown here is derived from an EMBL/GenBank/DDBJ whole genome shotgun (WGS) entry which is preliminary data.</text>
</comment>
<protein>
    <recommendedName>
        <fullName evidence="1">Transposase IS204/IS1001/IS1096/IS1165 DDE domain-containing protein</fullName>
    </recommendedName>
</protein>
<reference evidence="2 3" key="1">
    <citation type="submission" date="2019-02" db="EMBL/GenBank/DDBJ databases">
        <title>Deep-cultivation of Planctomycetes and their phenomic and genomic characterization uncovers novel biology.</title>
        <authorList>
            <person name="Wiegand S."/>
            <person name="Jogler M."/>
            <person name="Boedeker C."/>
            <person name="Pinto D."/>
            <person name="Vollmers J."/>
            <person name="Rivas-Marin E."/>
            <person name="Kohn T."/>
            <person name="Peeters S.H."/>
            <person name="Heuer A."/>
            <person name="Rast P."/>
            <person name="Oberbeckmann S."/>
            <person name="Bunk B."/>
            <person name="Jeske O."/>
            <person name="Meyerdierks A."/>
            <person name="Storesund J.E."/>
            <person name="Kallscheuer N."/>
            <person name="Luecker S."/>
            <person name="Lage O.M."/>
            <person name="Pohl T."/>
            <person name="Merkel B.J."/>
            <person name="Hornburger P."/>
            <person name="Mueller R.-W."/>
            <person name="Bruemmer F."/>
            <person name="Labrenz M."/>
            <person name="Spormann A.M."/>
            <person name="Op Den Camp H."/>
            <person name="Overmann J."/>
            <person name="Amann R."/>
            <person name="Jetten M.S.M."/>
            <person name="Mascher T."/>
            <person name="Medema M.H."/>
            <person name="Devos D.P."/>
            <person name="Kaster A.-K."/>
            <person name="Ovreas L."/>
            <person name="Rohde M."/>
            <person name="Galperin M.Y."/>
            <person name="Jogler C."/>
        </authorList>
    </citation>
    <scope>NUCLEOTIDE SEQUENCE [LARGE SCALE GENOMIC DNA]</scope>
    <source>
        <strain evidence="2 3">CA85</strain>
    </source>
</reference>
<dbReference type="Proteomes" id="UP000318053">
    <property type="component" value="Unassembled WGS sequence"/>
</dbReference>
<proteinExistence type="predicted"/>
<dbReference type="RefSeq" id="WP_146391098.1">
    <property type="nucleotide sequence ID" value="NZ_SJPK01000004.1"/>
</dbReference>
<sequence>MNRSTATELPSLTRMAKILSRTKDGILSYFNHLISSQEMEDANEKIKMLQRHS</sequence>
<feature type="domain" description="Transposase IS204/IS1001/IS1096/IS1165 DDE" evidence="1">
    <location>
        <begin position="3"/>
        <end position="52"/>
    </location>
</feature>
<name>A0A5C5XV47_9BACT</name>
<evidence type="ECO:0000313" key="2">
    <source>
        <dbReference type="EMBL" id="TWT67157.1"/>
    </source>
</evidence>
<evidence type="ECO:0000259" key="1">
    <source>
        <dbReference type="Pfam" id="PF01610"/>
    </source>
</evidence>
<dbReference type="EMBL" id="SJPK01000004">
    <property type="protein sequence ID" value="TWT67157.1"/>
    <property type="molecule type" value="Genomic_DNA"/>
</dbReference>
<keyword evidence="3" id="KW-1185">Reference proteome</keyword>
<dbReference type="AlphaFoldDB" id="A0A5C5XV47"/>
<gene>
    <name evidence="2" type="ORF">CA85_20060</name>
</gene>
<dbReference type="InterPro" id="IPR002560">
    <property type="entry name" value="Transposase_DDE"/>
</dbReference>